<comment type="caution">
    <text evidence="2">The sequence shown here is derived from an EMBL/GenBank/DDBJ whole genome shotgun (WGS) entry which is preliminary data.</text>
</comment>
<gene>
    <name evidence="2" type="ORF">CK203_117313</name>
</gene>
<dbReference type="AlphaFoldDB" id="A0A438D6S1"/>
<protein>
    <submittedName>
        <fullName evidence="2">Uncharacterized protein</fullName>
    </submittedName>
</protein>
<name>A0A438D6S1_VITVI</name>
<reference evidence="2 3" key="1">
    <citation type="journal article" date="2018" name="PLoS Genet.">
        <title>Population sequencing reveals clonal diversity and ancestral inbreeding in the grapevine cultivar Chardonnay.</title>
        <authorList>
            <person name="Roach M.J."/>
            <person name="Johnson D.L."/>
            <person name="Bohlmann J."/>
            <person name="van Vuuren H.J."/>
            <person name="Jones S.J."/>
            <person name="Pretorius I.S."/>
            <person name="Schmidt S.A."/>
            <person name="Borneman A.R."/>
        </authorList>
    </citation>
    <scope>NUCLEOTIDE SEQUENCE [LARGE SCALE GENOMIC DNA]</scope>
    <source>
        <strain evidence="3">cv. Chardonnay</strain>
        <tissue evidence="2">Leaf</tissue>
    </source>
</reference>
<proteinExistence type="predicted"/>
<feature type="region of interest" description="Disordered" evidence="1">
    <location>
        <begin position="151"/>
        <end position="191"/>
    </location>
</feature>
<feature type="compositionally biased region" description="Basic and acidic residues" evidence="1">
    <location>
        <begin position="162"/>
        <end position="191"/>
    </location>
</feature>
<sequence length="191" mass="20703">MPVLALPSALIIIKRGTLELICNGSKRSLVGLICDWSRRQRRHIPLPYSLNGQDSGAAALGHPIPLLYFAIDLTLRVAPSCSGSLNERSSSDSEKSRKANYLLVGRCMSGNVHVRLHEKGDGIKTLLYLTPIFNGGGVDTLTRIIGDGYKNGGEVNSTRQHSGMDVDPSGRDNHFCLGRGGDHSQEPKRLS</sequence>
<accession>A0A438D6S1</accession>
<organism evidence="2 3">
    <name type="scientific">Vitis vinifera</name>
    <name type="common">Grape</name>
    <dbReference type="NCBI Taxonomy" id="29760"/>
    <lineage>
        <taxon>Eukaryota</taxon>
        <taxon>Viridiplantae</taxon>
        <taxon>Streptophyta</taxon>
        <taxon>Embryophyta</taxon>
        <taxon>Tracheophyta</taxon>
        <taxon>Spermatophyta</taxon>
        <taxon>Magnoliopsida</taxon>
        <taxon>eudicotyledons</taxon>
        <taxon>Gunneridae</taxon>
        <taxon>Pentapetalae</taxon>
        <taxon>rosids</taxon>
        <taxon>Vitales</taxon>
        <taxon>Vitaceae</taxon>
        <taxon>Viteae</taxon>
        <taxon>Vitis</taxon>
    </lineage>
</organism>
<dbReference type="Proteomes" id="UP000288805">
    <property type="component" value="Unassembled WGS sequence"/>
</dbReference>
<evidence type="ECO:0000256" key="1">
    <source>
        <dbReference type="SAM" id="MobiDB-lite"/>
    </source>
</evidence>
<evidence type="ECO:0000313" key="2">
    <source>
        <dbReference type="EMBL" id="RVW31126.1"/>
    </source>
</evidence>
<evidence type="ECO:0000313" key="3">
    <source>
        <dbReference type="Proteomes" id="UP000288805"/>
    </source>
</evidence>
<dbReference type="EMBL" id="QGNW01001769">
    <property type="protein sequence ID" value="RVW31126.1"/>
    <property type="molecule type" value="Genomic_DNA"/>
</dbReference>